<dbReference type="GO" id="GO:0045211">
    <property type="term" value="C:postsynaptic membrane"/>
    <property type="evidence" value="ECO:0000318"/>
    <property type="project" value="GO_Central"/>
</dbReference>
<name>A9V2D9_MONBE</name>
<dbReference type="PROSITE" id="PS50002">
    <property type="entry name" value="SH3"/>
    <property type="match status" value="1"/>
</dbReference>
<dbReference type="SMART" id="SM00102">
    <property type="entry name" value="ADF"/>
    <property type="match status" value="1"/>
</dbReference>
<evidence type="ECO:0000256" key="3">
    <source>
        <dbReference type="ARBA" id="ARBA00022490"/>
    </source>
</evidence>
<evidence type="ECO:0000256" key="6">
    <source>
        <dbReference type="ARBA" id="ARBA00038052"/>
    </source>
</evidence>
<dbReference type="GO" id="GO:0045773">
    <property type="term" value="P:positive regulation of axon extension"/>
    <property type="evidence" value="ECO:0000318"/>
    <property type="project" value="GO_Central"/>
</dbReference>
<keyword evidence="5" id="KW-0206">Cytoskeleton</keyword>
<dbReference type="GO" id="GO:0051015">
    <property type="term" value="F:actin filament binding"/>
    <property type="evidence" value="ECO:0000318"/>
    <property type="project" value="GO_Central"/>
</dbReference>
<evidence type="ECO:0000259" key="9">
    <source>
        <dbReference type="PROSITE" id="PS50002"/>
    </source>
</evidence>
<evidence type="ECO:0000256" key="1">
    <source>
        <dbReference type="ARBA" id="ARBA00004245"/>
    </source>
</evidence>
<dbReference type="GO" id="GO:0014069">
    <property type="term" value="C:postsynaptic density"/>
    <property type="evidence" value="ECO:0000318"/>
    <property type="project" value="GO_Central"/>
</dbReference>
<dbReference type="InterPro" id="IPR002108">
    <property type="entry name" value="ADF-H"/>
</dbReference>
<evidence type="ECO:0000256" key="7">
    <source>
        <dbReference type="PROSITE-ProRule" id="PRU00192"/>
    </source>
</evidence>
<dbReference type="FunCoup" id="A9V2D9">
    <property type="interactions" value="1279"/>
</dbReference>
<dbReference type="RefSeq" id="XP_001746952.1">
    <property type="nucleotide sequence ID" value="XM_001746900.1"/>
</dbReference>
<reference evidence="11 12" key="1">
    <citation type="journal article" date="2008" name="Nature">
        <title>The genome of the choanoflagellate Monosiga brevicollis and the origin of metazoans.</title>
        <authorList>
            <consortium name="JGI Sequencing"/>
            <person name="King N."/>
            <person name="Westbrook M.J."/>
            <person name="Young S.L."/>
            <person name="Kuo A."/>
            <person name="Abedin M."/>
            <person name="Chapman J."/>
            <person name="Fairclough S."/>
            <person name="Hellsten U."/>
            <person name="Isogai Y."/>
            <person name="Letunic I."/>
            <person name="Marr M."/>
            <person name="Pincus D."/>
            <person name="Putnam N."/>
            <person name="Rokas A."/>
            <person name="Wright K.J."/>
            <person name="Zuzow R."/>
            <person name="Dirks W."/>
            <person name="Good M."/>
            <person name="Goodstein D."/>
            <person name="Lemons D."/>
            <person name="Li W."/>
            <person name="Lyons J.B."/>
            <person name="Morris A."/>
            <person name="Nichols S."/>
            <person name="Richter D.J."/>
            <person name="Salamov A."/>
            <person name="Bork P."/>
            <person name="Lim W.A."/>
            <person name="Manning G."/>
            <person name="Miller W.T."/>
            <person name="McGinnis W."/>
            <person name="Shapiro H."/>
            <person name="Tjian R."/>
            <person name="Grigoriev I.V."/>
            <person name="Rokhsar D."/>
        </authorList>
    </citation>
    <scope>NUCLEOTIDE SEQUENCE [LARGE SCALE GENOMIC DNA]</scope>
    <source>
        <strain evidence="12">MX1 / ATCC 50154</strain>
    </source>
</reference>
<dbReference type="Pfam" id="PF14604">
    <property type="entry name" value="SH3_9"/>
    <property type="match status" value="1"/>
</dbReference>
<comment type="subcellular location">
    <subcellularLocation>
        <location evidence="1">Cytoplasm</location>
        <location evidence="1">Cytoskeleton</location>
    </subcellularLocation>
</comment>
<dbReference type="InterPro" id="IPR029006">
    <property type="entry name" value="ADF-H/Gelsolin-like_dom_sf"/>
</dbReference>
<dbReference type="InParanoid" id="A9V2D9"/>
<dbReference type="PROSITE" id="PS51263">
    <property type="entry name" value="ADF_H"/>
    <property type="match status" value="1"/>
</dbReference>
<protein>
    <submittedName>
        <fullName evidence="11">Uncharacterized protein</fullName>
    </submittedName>
</protein>
<dbReference type="GO" id="GO:0030425">
    <property type="term" value="C:dendrite"/>
    <property type="evidence" value="ECO:0000318"/>
    <property type="project" value="GO_Central"/>
</dbReference>
<evidence type="ECO:0000256" key="4">
    <source>
        <dbReference type="ARBA" id="ARBA00023203"/>
    </source>
</evidence>
<dbReference type="GeneID" id="5892242"/>
<dbReference type="OMA" id="HYASQYD"/>
<dbReference type="GO" id="GO:0030833">
    <property type="term" value="P:regulation of actin filament polymerization"/>
    <property type="evidence" value="ECO:0000318"/>
    <property type="project" value="GO_Central"/>
</dbReference>
<comment type="similarity">
    <text evidence="6">Belongs to the actin-binding proteins ADF family. Coactosin subfamily.</text>
</comment>
<keyword evidence="3" id="KW-0963">Cytoplasm</keyword>
<dbReference type="STRING" id="81824.A9V2D9"/>
<gene>
    <name evidence="11" type="ORF">MONBRDRAFT_37542</name>
</gene>
<dbReference type="EMBL" id="CH991555">
    <property type="protein sequence ID" value="EDQ88359.1"/>
    <property type="molecule type" value="Genomic_DNA"/>
</dbReference>
<evidence type="ECO:0000313" key="11">
    <source>
        <dbReference type="EMBL" id="EDQ88359.1"/>
    </source>
</evidence>
<dbReference type="GO" id="GO:0098974">
    <property type="term" value="P:postsynaptic actin cytoskeleton organization"/>
    <property type="evidence" value="ECO:0000318"/>
    <property type="project" value="GO_Central"/>
</dbReference>
<feature type="domain" description="ADF-H" evidence="10">
    <location>
        <begin position="4"/>
        <end position="133"/>
    </location>
</feature>
<dbReference type="SMART" id="SM00326">
    <property type="entry name" value="SH3"/>
    <property type="match status" value="1"/>
</dbReference>
<evidence type="ECO:0000256" key="5">
    <source>
        <dbReference type="ARBA" id="ARBA00023212"/>
    </source>
</evidence>
<evidence type="ECO:0000256" key="2">
    <source>
        <dbReference type="ARBA" id="ARBA00022443"/>
    </source>
</evidence>
<keyword evidence="12" id="KW-1185">Reference proteome</keyword>
<proteinExistence type="inferred from homology"/>
<feature type="region of interest" description="Disordered" evidence="8">
    <location>
        <begin position="183"/>
        <end position="281"/>
    </location>
</feature>
<dbReference type="KEGG" id="mbr:MONBRDRAFT_37542"/>
<dbReference type="GO" id="GO:0030864">
    <property type="term" value="C:cortical actin cytoskeleton"/>
    <property type="evidence" value="ECO:0000318"/>
    <property type="project" value="GO_Central"/>
</dbReference>
<feature type="compositionally biased region" description="Low complexity" evidence="8">
    <location>
        <begin position="193"/>
        <end position="202"/>
    </location>
</feature>
<feature type="domain" description="SH3" evidence="9">
    <location>
        <begin position="285"/>
        <end position="344"/>
    </location>
</feature>
<dbReference type="Pfam" id="PF00241">
    <property type="entry name" value="Cofilin_ADF"/>
    <property type="match status" value="1"/>
</dbReference>
<dbReference type="AlphaFoldDB" id="A9V2D9"/>
<feature type="region of interest" description="Disordered" evidence="8">
    <location>
        <begin position="136"/>
        <end position="162"/>
    </location>
</feature>
<keyword evidence="4" id="KW-0009">Actin-binding</keyword>
<dbReference type="eggNOG" id="KOG3655">
    <property type="taxonomic scope" value="Eukaryota"/>
</dbReference>
<keyword evidence="2 7" id="KW-0728">SH3 domain</keyword>
<dbReference type="GO" id="GO:0030427">
    <property type="term" value="C:site of polarized growth"/>
    <property type="evidence" value="ECO:0000318"/>
    <property type="project" value="GO_Central"/>
</dbReference>
<evidence type="ECO:0000313" key="12">
    <source>
        <dbReference type="Proteomes" id="UP000001357"/>
    </source>
</evidence>
<evidence type="ECO:0000256" key="8">
    <source>
        <dbReference type="SAM" id="MobiDB-lite"/>
    </source>
</evidence>
<dbReference type="GO" id="GO:0061003">
    <property type="term" value="P:positive regulation of dendritic spine morphogenesis"/>
    <property type="evidence" value="ECO:0000318"/>
    <property type="project" value="GO_Central"/>
</dbReference>
<dbReference type="PANTHER" id="PTHR10829">
    <property type="entry name" value="CORTACTIN AND DREBRIN"/>
    <property type="match status" value="1"/>
</dbReference>
<dbReference type="Gene3D" id="3.40.20.10">
    <property type="entry name" value="Severin"/>
    <property type="match status" value="1"/>
</dbReference>
<dbReference type="GO" id="GO:0048812">
    <property type="term" value="P:neuron projection morphogenesis"/>
    <property type="evidence" value="ECO:0000318"/>
    <property type="project" value="GO_Central"/>
</dbReference>
<dbReference type="GO" id="GO:0030027">
    <property type="term" value="C:lamellipodium"/>
    <property type="evidence" value="ECO:0000318"/>
    <property type="project" value="GO_Central"/>
</dbReference>
<dbReference type="Gene3D" id="2.30.30.40">
    <property type="entry name" value="SH3 Domains"/>
    <property type="match status" value="1"/>
</dbReference>
<dbReference type="SUPFAM" id="SSF50044">
    <property type="entry name" value="SH3-domain"/>
    <property type="match status" value="1"/>
</dbReference>
<dbReference type="PANTHER" id="PTHR10829:SF25">
    <property type="entry name" value="DREBRIN-LIKE PROTEIN"/>
    <property type="match status" value="1"/>
</dbReference>
<dbReference type="PRINTS" id="PR00452">
    <property type="entry name" value="SH3DOMAIN"/>
</dbReference>
<dbReference type="InterPro" id="IPR036028">
    <property type="entry name" value="SH3-like_dom_sf"/>
</dbReference>
<dbReference type="CDD" id="cd11281">
    <property type="entry name" value="ADF_drebrin_like"/>
    <property type="match status" value="1"/>
</dbReference>
<dbReference type="FunFam" id="2.30.30.40:FF:000046">
    <property type="entry name" value="Drebrin-like protein isoform B"/>
    <property type="match status" value="1"/>
</dbReference>
<dbReference type="FunFam" id="3.40.20.10:FF:000018">
    <property type="entry name" value="Coactosin-like 1"/>
    <property type="match status" value="1"/>
</dbReference>
<accession>A9V2D9</accession>
<feature type="compositionally biased region" description="Polar residues" evidence="8">
    <location>
        <begin position="151"/>
        <end position="162"/>
    </location>
</feature>
<dbReference type="Proteomes" id="UP000001357">
    <property type="component" value="Unassembled WGS sequence"/>
</dbReference>
<evidence type="ECO:0000259" key="10">
    <source>
        <dbReference type="PROSITE" id="PS51263"/>
    </source>
</evidence>
<sequence length="344" mass="38332">MSIDLSTNSAELTEAYNAVCSDNETTSWLIADYKGKTDTLKIYDTGDGDFDEFAEEFNGSKVQYGFCRVKDPNTGIFKFVLVNWSGEGAPVLRKGTCANHVRDVANFFHGAHVTINARNEDDLDTDTVLKKVEKASGANYSSREKARPEFANTNTSGPVGSTYKNAYQAEGLASASERGQFWEEQQAEERARAAALEAQQAEEQQRIDAERRQLEQQSEERRAAMNAANPEPEPAPEPAYEPEPEPAYEPEPEPAYEPEPEPAYEPEQAQDGAYEAEPESVYAEDLGLRAVALYDYQAQEEGELTFDPDDIITNIDQIDEGWWQGAFNGQFGLFPANYVQLLED</sequence>
<organism evidence="11 12">
    <name type="scientific">Monosiga brevicollis</name>
    <name type="common">Choanoflagellate</name>
    <dbReference type="NCBI Taxonomy" id="81824"/>
    <lineage>
        <taxon>Eukaryota</taxon>
        <taxon>Choanoflagellata</taxon>
        <taxon>Craspedida</taxon>
        <taxon>Salpingoecidae</taxon>
        <taxon>Monosiga</taxon>
    </lineage>
</organism>
<feature type="compositionally biased region" description="Basic and acidic residues" evidence="8">
    <location>
        <begin position="203"/>
        <end position="223"/>
    </location>
</feature>
<dbReference type="InterPro" id="IPR001452">
    <property type="entry name" value="SH3_domain"/>
</dbReference>
<feature type="compositionally biased region" description="Acidic residues" evidence="8">
    <location>
        <begin position="240"/>
        <end position="264"/>
    </location>
</feature>
<dbReference type="SUPFAM" id="SSF55753">
    <property type="entry name" value="Actin depolymerizing proteins"/>
    <property type="match status" value="1"/>
</dbReference>